<organism evidence="1">
    <name type="scientific">Arundo donax</name>
    <name type="common">Giant reed</name>
    <name type="synonym">Donax arundinaceus</name>
    <dbReference type="NCBI Taxonomy" id="35708"/>
    <lineage>
        <taxon>Eukaryota</taxon>
        <taxon>Viridiplantae</taxon>
        <taxon>Streptophyta</taxon>
        <taxon>Embryophyta</taxon>
        <taxon>Tracheophyta</taxon>
        <taxon>Spermatophyta</taxon>
        <taxon>Magnoliopsida</taxon>
        <taxon>Liliopsida</taxon>
        <taxon>Poales</taxon>
        <taxon>Poaceae</taxon>
        <taxon>PACMAD clade</taxon>
        <taxon>Arundinoideae</taxon>
        <taxon>Arundineae</taxon>
        <taxon>Arundo</taxon>
    </lineage>
</organism>
<proteinExistence type="predicted"/>
<accession>A0A0A8YRZ2</accession>
<sequence>MRAKSQLNLTVREKMQLPLLI</sequence>
<reference evidence="1" key="2">
    <citation type="journal article" date="2015" name="Data Brief">
        <title>Shoot transcriptome of the giant reed, Arundo donax.</title>
        <authorList>
            <person name="Barrero R.A."/>
            <person name="Guerrero F.D."/>
            <person name="Moolhuijzen P."/>
            <person name="Goolsby J.A."/>
            <person name="Tidwell J."/>
            <person name="Bellgard S.E."/>
            <person name="Bellgard M.I."/>
        </authorList>
    </citation>
    <scope>NUCLEOTIDE SEQUENCE</scope>
    <source>
        <tissue evidence="1">Shoot tissue taken approximately 20 cm above the soil surface</tissue>
    </source>
</reference>
<dbReference type="AlphaFoldDB" id="A0A0A8YRZ2"/>
<name>A0A0A8YRZ2_ARUDO</name>
<evidence type="ECO:0000313" key="1">
    <source>
        <dbReference type="EMBL" id="JAD29639.1"/>
    </source>
</evidence>
<reference evidence="1" key="1">
    <citation type="submission" date="2014-09" db="EMBL/GenBank/DDBJ databases">
        <authorList>
            <person name="Magalhaes I.L.F."/>
            <person name="Oliveira U."/>
            <person name="Santos F.R."/>
            <person name="Vidigal T.H.D.A."/>
            <person name="Brescovit A.D."/>
            <person name="Santos A.J."/>
        </authorList>
    </citation>
    <scope>NUCLEOTIDE SEQUENCE</scope>
    <source>
        <tissue evidence="1">Shoot tissue taken approximately 20 cm above the soil surface</tissue>
    </source>
</reference>
<dbReference type="EMBL" id="GBRH01268256">
    <property type="protein sequence ID" value="JAD29639.1"/>
    <property type="molecule type" value="Transcribed_RNA"/>
</dbReference>
<protein>
    <submittedName>
        <fullName evidence="1">Uncharacterized protein</fullName>
    </submittedName>
</protein>